<evidence type="ECO:0000256" key="5">
    <source>
        <dbReference type="ARBA" id="ARBA00023002"/>
    </source>
</evidence>
<dbReference type="EMBL" id="JAOPJZ010000002">
    <property type="protein sequence ID" value="MCU4751372.1"/>
    <property type="molecule type" value="Genomic_DNA"/>
</dbReference>
<comment type="similarity">
    <text evidence="2">Belongs to the oxygen-dependent FAD-linked oxidoreductase family.</text>
</comment>
<dbReference type="PANTHER" id="PTHR42973:SF39">
    <property type="entry name" value="FAD-BINDING PCMH-TYPE DOMAIN-CONTAINING PROTEIN"/>
    <property type="match status" value="1"/>
</dbReference>
<keyword evidence="8" id="KW-1185">Reference proteome</keyword>
<keyword evidence="5" id="KW-0560">Oxidoreductase</keyword>
<feature type="domain" description="FAD-binding PCMH-type" evidence="6">
    <location>
        <begin position="41"/>
        <end position="212"/>
    </location>
</feature>
<dbReference type="InterPro" id="IPR012951">
    <property type="entry name" value="BBE"/>
</dbReference>
<evidence type="ECO:0000259" key="6">
    <source>
        <dbReference type="PROSITE" id="PS51387"/>
    </source>
</evidence>
<keyword evidence="4" id="KW-0274">FAD</keyword>
<name>A0AAP2Z6A2_9EURY</name>
<proteinExistence type="inferred from homology"/>
<dbReference type="PROSITE" id="PS51387">
    <property type="entry name" value="FAD_PCMH"/>
    <property type="match status" value="1"/>
</dbReference>
<dbReference type="SUPFAM" id="SSF56176">
    <property type="entry name" value="FAD-binding/transporter-associated domain-like"/>
    <property type="match status" value="1"/>
</dbReference>
<dbReference type="AlphaFoldDB" id="A0AAP2Z6A2"/>
<organism evidence="7 8">
    <name type="scientific">Natronosalvus hydrolyticus</name>
    <dbReference type="NCBI Taxonomy" id="2979988"/>
    <lineage>
        <taxon>Archaea</taxon>
        <taxon>Methanobacteriati</taxon>
        <taxon>Methanobacteriota</taxon>
        <taxon>Stenosarchaea group</taxon>
        <taxon>Halobacteria</taxon>
        <taxon>Halobacteriales</taxon>
        <taxon>Natrialbaceae</taxon>
        <taxon>Natronosalvus</taxon>
    </lineage>
</organism>
<dbReference type="Proteomes" id="UP001321047">
    <property type="component" value="Unassembled WGS sequence"/>
</dbReference>
<comment type="caution">
    <text evidence="7">The sequence shown here is derived from an EMBL/GenBank/DDBJ whole genome shotgun (WGS) entry which is preliminary data.</text>
</comment>
<keyword evidence="3" id="KW-0285">Flavoprotein</keyword>
<protein>
    <submittedName>
        <fullName evidence="7">FAD-binding oxidoreductase</fullName>
    </submittedName>
</protein>
<evidence type="ECO:0000256" key="3">
    <source>
        <dbReference type="ARBA" id="ARBA00022630"/>
    </source>
</evidence>
<sequence>MTADLMLAESAYKTLEDDIHGEVLRPCGEGYDEAREVWNAMIEKHPAVITRCAGTADVIAAVNFARENGLPIGVKGNGHNVAGNAVCDNGLTIDLSGMTAIRVDPMTQTARVEPGATLADVDHETQAFGLATPLGFVSETGIAGLTLGGGFGYLSRTYGMTVDNLRSVDIVTADGELLHANENEHSDLFWAVRGGGGNFGIVTSFEFDLHEVGPEILAGLIIHRGADAHAAVRHWRDYVADVPDELTVWVVVLTAPPAPFIPEDHHGEPVVAVLPVYAGVPDEGWLLVEPFLEFGDPLGDNVAVRSYAKWQQFFDDANAPGARNYWKSLNFTEFTDEMIDTVLEYGLSRPTDDTKVALAHMGGAMSRTPVDATAYPHRDAEFLVNIQVRWDDQEQDEECVRWADKSYDALVGHSTDGTYMNFISEGTGQEQFAYRGNYDRLVEVKTEYDPENVFQLNQNVTPATY</sequence>
<gene>
    <name evidence="7" type="ORF">OB919_05150</name>
</gene>
<dbReference type="InterPro" id="IPR006094">
    <property type="entry name" value="Oxid_FAD_bind_N"/>
</dbReference>
<evidence type="ECO:0000256" key="2">
    <source>
        <dbReference type="ARBA" id="ARBA00005466"/>
    </source>
</evidence>
<dbReference type="InterPro" id="IPR016169">
    <property type="entry name" value="FAD-bd_PCMH_sub2"/>
</dbReference>
<dbReference type="Pfam" id="PF08031">
    <property type="entry name" value="BBE"/>
    <property type="match status" value="1"/>
</dbReference>
<dbReference type="InterPro" id="IPR050416">
    <property type="entry name" value="FAD-linked_Oxidoreductase"/>
</dbReference>
<evidence type="ECO:0000256" key="4">
    <source>
        <dbReference type="ARBA" id="ARBA00022827"/>
    </source>
</evidence>
<accession>A0AAP2Z6A2</accession>
<evidence type="ECO:0000256" key="1">
    <source>
        <dbReference type="ARBA" id="ARBA00001974"/>
    </source>
</evidence>
<dbReference type="Gene3D" id="3.40.462.20">
    <property type="match status" value="1"/>
</dbReference>
<dbReference type="Pfam" id="PF01565">
    <property type="entry name" value="FAD_binding_4"/>
    <property type="match status" value="1"/>
</dbReference>
<comment type="cofactor">
    <cofactor evidence="1">
        <name>FAD</name>
        <dbReference type="ChEBI" id="CHEBI:57692"/>
    </cofactor>
</comment>
<dbReference type="InterPro" id="IPR016167">
    <property type="entry name" value="FAD-bd_PCMH_sub1"/>
</dbReference>
<reference evidence="7 8" key="1">
    <citation type="submission" date="2022-09" db="EMBL/GenBank/DDBJ databases">
        <title>Enrichment on poylsaccharides allowed isolation of novel metabolic and taxonomic groups of Haloarchaea.</title>
        <authorList>
            <person name="Sorokin D.Y."/>
            <person name="Elcheninov A.G."/>
            <person name="Khizhniak T.V."/>
            <person name="Kolganova T.V."/>
            <person name="Kublanov I.V."/>
        </authorList>
    </citation>
    <scope>NUCLEOTIDE SEQUENCE [LARGE SCALE GENOMIC DNA]</scope>
    <source>
        <strain evidence="7 8">AArc-curdl1</strain>
    </source>
</reference>
<dbReference type="InterPro" id="IPR036318">
    <property type="entry name" value="FAD-bd_PCMH-like_sf"/>
</dbReference>
<dbReference type="PANTHER" id="PTHR42973">
    <property type="entry name" value="BINDING OXIDOREDUCTASE, PUTATIVE (AFU_ORTHOLOGUE AFUA_1G17690)-RELATED"/>
    <property type="match status" value="1"/>
</dbReference>
<dbReference type="GO" id="GO:0016491">
    <property type="term" value="F:oxidoreductase activity"/>
    <property type="evidence" value="ECO:0007669"/>
    <property type="project" value="UniProtKB-KW"/>
</dbReference>
<dbReference type="Gene3D" id="3.30.465.10">
    <property type="match status" value="1"/>
</dbReference>
<evidence type="ECO:0000313" key="8">
    <source>
        <dbReference type="Proteomes" id="UP001321047"/>
    </source>
</evidence>
<dbReference type="Gene3D" id="3.30.43.10">
    <property type="entry name" value="Uridine Diphospho-n-acetylenolpyruvylglucosamine Reductase, domain 2"/>
    <property type="match status" value="1"/>
</dbReference>
<evidence type="ECO:0000313" key="7">
    <source>
        <dbReference type="EMBL" id="MCU4751372.1"/>
    </source>
</evidence>
<dbReference type="RefSeq" id="WP_342807068.1">
    <property type="nucleotide sequence ID" value="NZ_JAOPJZ010000002.1"/>
</dbReference>
<dbReference type="InterPro" id="IPR016166">
    <property type="entry name" value="FAD-bd_PCMH"/>
</dbReference>
<dbReference type="GO" id="GO:0071949">
    <property type="term" value="F:FAD binding"/>
    <property type="evidence" value="ECO:0007669"/>
    <property type="project" value="InterPro"/>
</dbReference>